<feature type="region of interest" description="Disordered" evidence="1">
    <location>
        <begin position="26"/>
        <end position="96"/>
    </location>
</feature>
<name>A0A179BYW1_RHILE</name>
<feature type="compositionally biased region" description="Acidic residues" evidence="1">
    <location>
        <begin position="26"/>
        <end position="38"/>
    </location>
</feature>
<dbReference type="AlphaFoldDB" id="A0A179BYW1"/>
<accession>A0A179BYW1</accession>
<gene>
    <name evidence="2" type="ORF">A4U53_11925</name>
</gene>
<evidence type="ECO:0000256" key="1">
    <source>
        <dbReference type="SAM" id="MobiDB-lite"/>
    </source>
</evidence>
<reference evidence="2" key="1">
    <citation type="submission" date="2016-04" db="EMBL/GenBank/DDBJ databases">
        <title>Fast-growing isolate from the root nodules of Vavilovia formosa.</title>
        <authorList>
            <person name="Kimeklis A."/>
            <person name="Safronova V."/>
            <person name="Belimov A."/>
            <person name="Andronov E."/>
        </authorList>
    </citation>
    <scope>NUCLEOTIDE SEQUENCE [LARGE SCALE GENOMIC DNA]</scope>
    <source>
        <strain evidence="2">Vaf-46</strain>
    </source>
</reference>
<organism evidence="2">
    <name type="scientific">Rhizobium leguminosarum</name>
    <dbReference type="NCBI Taxonomy" id="384"/>
    <lineage>
        <taxon>Bacteria</taxon>
        <taxon>Pseudomonadati</taxon>
        <taxon>Pseudomonadota</taxon>
        <taxon>Alphaproteobacteria</taxon>
        <taxon>Hyphomicrobiales</taxon>
        <taxon>Rhizobiaceae</taxon>
        <taxon>Rhizobium/Agrobacterium group</taxon>
        <taxon>Rhizobium</taxon>
    </lineage>
</organism>
<feature type="compositionally biased region" description="Acidic residues" evidence="1">
    <location>
        <begin position="63"/>
        <end position="96"/>
    </location>
</feature>
<dbReference type="EMBL" id="LWBS01000022">
    <property type="protein sequence ID" value="OAP96887.1"/>
    <property type="molecule type" value="Genomic_DNA"/>
</dbReference>
<proteinExistence type="predicted"/>
<protein>
    <submittedName>
        <fullName evidence="2">Uncharacterized protein</fullName>
    </submittedName>
</protein>
<evidence type="ECO:0000313" key="2">
    <source>
        <dbReference type="EMBL" id="OAP96887.1"/>
    </source>
</evidence>
<sequence length="96" mass="10664">MSVQFLQSRERLEAQIEALIGLLDLLDDDPDLEPDNDNEPSLGAPEQHVSQAHWYSPVSAEQADLEIEDENDEDGGDTEPNGDELDTSFTEDEGFC</sequence>
<comment type="caution">
    <text evidence="2">The sequence shown here is derived from an EMBL/GenBank/DDBJ whole genome shotgun (WGS) entry which is preliminary data.</text>
</comment>